<dbReference type="Gene3D" id="1.10.10.1770">
    <property type="entry name" value="Gun4-like"/>
    <property type="match status" value="1"/>
</dbReference>
<reference evidence="3" key="1">
    <citation type="submission" date="2014-11" db="EMBL/GenBank/DDBJ databases">
        <authorList>
            <person name="Malar M.C."/>
            <person name="Sen D."/>
            <person name="Tripathy S."/>
        </authorList>
    </citation>
    <scope>NUCLEOTIDE SEQUENCE</scope>
    <source>
        <strain evidence="3">BDU141951</strain>
    </source>
</reference>
<dbReference type="EMBL" id="JTHE02000003">
    <property type="protein sequence ID" value="NEV68557.1"/>
    <property type="molecule type" value="Genomic_DNA"/>
</dbReference>
<dbReference type="InterPro" id="IPR008629">
    <property type="entry name" value="GUN4-like"/>
</dbReference>
<dbReference type="AlphaFoldDB" id="A0A0C1V7Z1"/>
<dbReference type="Pfam" id="PF16416">
    <property type="entry name" value="GUN4_N"/>
    <property type="match status" value="1"/>
</dbReference>
<dbReference type="InterPro" id="IPR016024">
    <property type="entry name" value="ARM-type_fold"/>
</dbReference>
<dbReference type="GO" id="GO:0030288">
    <property type="term" value="C:outer membrane-bounded periplasmic space"/>
    <property type="evidence" value="ECO:0007669"/>
    <property type="project" value="TreeGrafter"/>
</dbReference>
<dbReference type="CDD" id="cd16383">
    <property type="entry name" value="GUN4"/>
    <property type="match status" value="1"/>
</dbReference>
<proteinExistence type="predicted"/>
<reference evidence="3" key="2">
    <citation type="journal article" date="2015" name="Genome Announc.">
        <title>Draft Genome Sequence of Filamentous Marine Cyanobacterium Lyngbya confervoides Strain BDU141951.</title>
        <authorList>
            <person name="Chandrababunaidu M.M."/>
            <person name="Sen D."/>
            <person name="Tripathy S."/>
        </authorList>
    </citation>
    <scope>NUCLEOTIDE SEQUENCE</scope>
    <source>
        <strain evidence="3">BDU141951</strain>
    </source>
</reference>
<reference evidence="3" key="3">
    <citation type="submission" date="2020-02" db="EMBL/GenBank/DDBJ databases">
        <authorList>
            <person name="Sarangi A.N."/>
            <person name="Ghosh S."/>
            <person name="Mukherjee M."/>
            <person name="Tripathy S."/>
        </authorList>
    </citation>
    <scope>NUCLEOTIDE SEQUENCE</scope>
    <source>
        <strain evidence="3">BDU141951</strain>
    </source>
</reference>
<sequence>MSSSIANNSSASLELLESLKGQLRDASLKQQLAALPPLIEAGDLGYQIIMDFLRTAKEQATPSIAAGRSLQWLAAIEHQEVQSFINEHFATGVVSLSPECSVDYSEIQTALIQQDFELADRLTLQKMCELAGENAIKRKWLYFTEVNLFPIIDLQTLDQLWLIYSEGKFGFSKQREIWLGVSKNWEKFWPRIAWKSDNIWTRYPGEFIWSLEAPVGHLPLTNQLRGVRVMDALMNHPAWTTTAS</sequence>
<gene>
    <name evidence="3" type="ORF">QQ91_015705</name>
</gene>
<accession>A0A0C1V7Z1</accession>
<evidence type="ECO:0000259" key="2">
    <source>
        <dbReference type="Pfam" id="PF16416"/>
    </source>
</evidence>
<dbReference type="PANTHER" id="PTHR34800">
    <property type="entry name" value="TETRAPYRROLE-BINDING PROTEIN, CHLOROPLASTIC"/>
    <property type="match status" value="1"/>
</dbReference>
<dbReference type="InterPro" id="IPR037215">
    <property type="entry name" value="GUN4-like_sf"/>
</dbReference>
<organism evidence="3">
    <name type="scientific">Lyngbya confervoides BDU141951</name>
    <dbReference type="NCBI Taxonomy" id="1574623"/>
    <lineage>
        <taxon>Bacteria</taxon>
        <taxon>Bacillati</taxon>
        <taxon>Cyanobacteriota</taxon>
        <taxon>Cyanophyceae</taxon>
        <taxon>Oscillatoriophycideae</taxon>
        <taxon>Oscillatoriales</taxon>
        <taxon>Microcoleaceae</taxon>
        <taxon>Lyngbya</taxon>
    </lineage>
</organism>
<feature type="domain" description="GUN4-like" evidence="1">
    <location>
        <begin position="100"/>
        <end position="237"/>
    </location>
</feature>
<comment type="caution">
    <text evidence="3">The sequence shown here is derived from an EMBL/GenBank/DDBJ whole genome shotgun (WGS) entry which is preliminary data.</text>
</comment>
<dbReference type="SUPFAM" id="SSF140869">
    <property type="entry name" value="GUN4-like"/>
    <property type="match status" value="1"/>
</dbReference>
<protein>
    <submittedName>
        <fullName evidence="3">GUN4 domain-containing protein</fullName>
    </submittedName>
</protein>
<dbReference type="Gene3D" id="1.25.40.620">
    <property type="match status" value="1"/>
</dbReference>
<dbReference type="SUPFAM" id="SSF48371">
    <property type="entry name" value="ARM repeat"/>
    <property type="match status" value="1"/>
</dbReference>
<evidence type="ECO:0000313" key="3">
    <source>
        <dbReference type="EMBL" id="NEV68557.1"/>
    </source>
</evidence>
<dbReference type="GO" id="GO:0046906">
    <property type="term" value="F:tetrapyrrole binding"/>
    <property type="evidence" value="ECO:0007669"/>
    <property type="project" value="TreeGrafter"/>
</dbReference>
<evidence type="ECO:0000259" key="1">
    <source>
        <dbReference type="Pfam" id="PF05419"/>
    </source>
</evidence>
<dbReference type="InterPro" id="IPR032192">
    <property type="entry name" value="GUN4_N"/>
</dbReference>
<feature type="domain" description="GUN4 N-terminal ARM-like repeat" evidence="2">
    <location>
        <begin position="16"/>
        <end position="89"/>
    </location>
</feature>
<dbReference type="Pfam" id="PF05419">
    <property type="entry name" value="GUN4"/>
    <property type="match status" value="1"/>
</dbReference>
<dbReference type="PANTHER" id="PTHR34800:SF1">
    <property type="entry name" value="TETRAPYRROLE-BINDING PROTEIN, CHLOROPLASTIC"/>
    <property type="match status" value="1"/>
</dbReference>
<name>A0A0C1V7Z1_9CYAN</name>